<dbReference type="GO" id="GO:0004674">
    <property type="term" value="F:protein serine/threonine kinase activity"/>
    <property type="evidence" value="ECO:0007669"/>
    <property type="project" value="UniProtKB-KW"/>
</dbReference>
<dbReference type="GO" id="GO:0005524">
    <property type="term" value="F:ATP binding"/>
    <property type="evidence" value="ECO:0007669"/>
    <property type="project" value="UniProtKB-UniRule"/>
</dbReference>
<evidence type="ECO:0000256" key="4">
    <source>
        <dbReference type="ARBA" id="ARBA00022777"/>
    </source>
</evidence>
<feature type="compositionally biased region" description="Basic and acidic residues" evidence="7">
    <location>
        <begin position="501"/>
        <end position="526"/>
    </location>
</feature>
<dbReference type="SMART" id="SM00220">
    <property type="entry name" value="S_TKc"/>
    <property type="match status" value="1"/>
</dbReference>
<keyword evidence="10" id="KW-1185">Reference proteome</keyword>
<dbReference type="SUPFAM" id="SSF56112">
    <property type="entry name" value="Protein kinase-like (PK-like)"/>
    <property type="match status" value="1"/>
</dbReference>
<evidence type="ECO:0000256" key="1">
    <source>
        <dbReference type="ARBA" id="ARBA00022527"/>
    </source>
</evidence>
<keyword evidence="1" id="KW-0723">Serine/threonine-protein kinase</keyword>
<feature type="region of interest" description="Disordered" evidence="7">
    <location>
        <begin position="646"/>
        <end position="675"/>
    </location>
</feature>
<dbReference type="Gene3D" id="3.30.200.20">
    <property type="entry name" value="Phosphorylase Kinase, domain 1"/>
    <property type="match status" value="1"/>
</dbReference>
<name>A0A1C7LNI3_GRIFR</name>
<feature type="compositionally biased region" description="Polar residues" evidence="7">
    <location>
        <begin position="776"/>
        <end position="793"/>
    </location>
</feature>
<feature type="compositionally biased region" description="Basic and acidic residues" evidence="7">
    <location>
        <begin position="867"/>
        <end position="885"/>
    </location>
</feature>
<feature type="compositionally biased region" description="Polar residues" evidence="7">
    <location>
        <begin position="576"/>
        <end position="603"/>
    </location>
</feature>
<evidence type="ECO:0000256" key="2">
    <source>
        <dbReference type="ARBA" id="ARBA00022679"/>
    </source>
</evidence>
<dbReference type="OMA" id="MINQYEF"/>
<evidence type="ECO:0000313" key="9">
    <source>
        <dbReference type="EMBL" id="OBZ66315.1"/>
    </source>
</evidence>
<evidence type="ECO:0000259" key="8">
    <source>
        <dbReference type="PROSITE" id="PS50011"/>
    </source>
</evidence>
<gene>
    <name evidence="9" type="primary">ssp1</name>
    <name evidence="9" type="ORF">A0H81_13779</name>
</gene>
<keyword evidence="3 6" id="KW-0547">Nucleotide-binding</keyword>
<protein>
    <submittedName>
        <fullName evidence="9">Serine/threonine-protein kinase ssp1</fullName>
    </submittedName>
</protein>
<dbReference type="InterPro" id="IPR017441">
    <property type="entry name" value="Protein_kinase_ATP_BS"/>
</dbReference>
<dbReference type="PROSITE" id="PS50011">
    <property type="entry name" value="PROTEIN_KINASE_DOM"/>
    <property type="match status" value="1"/>
</dbReference>
<sequence length="885" mass="98297">MPADGASVYAYSARDATSSCTHSSSVLHSGTFDTDSGVVMTHEAKSSYSETYNRKMINQYEFNHRVGRGQHGEVYLATDTLNGGEQVAIKAVKRKNPKVDRMSKLRKKNLPHSPHLPLVDELGDTEHKIRKEIAIMKKLCHPHVVRLLEVIDDKLNERIYMVMEYLGGGEIKWRTANDEPVLRVEQTRRICRDVILGLEYLHHQGIIHRDIKPANLLWSADRRTVKISDFGVSHFSYAQRLAAAGKGHNRVDDLDPILMDDSDLSKTAGTPFFLAPEIHRGVVCVLEHTTPWHPRKKPQITKAIDVWAFGVTLYGLLFGTLPFTSAHEYDVYKVIRQQDWDVPPTMGSDRLPTGGRHQRPQPKGQETEGYLVVQLLDRLLQKDARKRITLDQLKVTENVLIRDPWILRGISNPQEWLRETKLDRQASLEPTADETRFALSSVVFRWSRGLHRISTLFGRVRQQRRRAPTAEDDEYKNVGVHSAPNEVQLSRHRTTTGAIRISEHHPSREKGKQRATRTEIARHKSTTDIMRTSKGFEPWQLWAGASGSDTGAATLPRRSASGRTPEISLKVPPKPSRTNSPLPSPMNVSQATTPSAEHSGQQSPEERPRSRISLSWLFGNLTPHRNRPSSHGPSPQEVRAAGLVVHTQPPSRSSEEAFGAGSKGASRQSSGSGPFSLAMRAASWGEVAEYARPSEDLTSLYSGERAEEQLDEDTLLLGAGGVAQSPLSSTPSALLSTVSSVTSLGPPAKSAALALLHRAESNEAPIEPAPAEGRASQGQARLRTTSPLAQVSYSRDGLRRSTSYDSCDDDSSFFAPRSARHSAAGSVDLQPSTSQMYQDEDEESEDDDEVHLEVRTRRPSVSTDIPPPRRSESAHSQRERAMICI</sequence>
<evidence type="ECO:0000256" key="3">
    <source>
        <dbReference type="ARBA" id="ARBA00022741"/>
    </source>
</evidence>
<feature type="domain" description="Protein kinase" evidence="8">
    <location>
        <begin position="60"/>
        <end position="406"/>
    </location>
</feature>
<feature type="region of interest" description="Disordered" evidence="7">
    <location>
        <begin position="343"/>
        <end position="365"/>
    </location>
</feature>
<evidence type="ECO:0000313" key="10">
    <source>
        <dbReference type="Proteomes" id="UP000092993"/>
    </source>
</evidence>
<comment type="caution">
    <text evidence="9">The sequence shown here is derived from an EMBL/GenBank/DDBJ whole genome shotgun (WGS) entry which is preliminary data.</text>
</comment>
<feature type="compositionally biased region" description="Low complexity" evidence="7">
    <location>
        <begin position="543"/>
        <end position="554"/>
    </location>
</feature>
<evidence type="ECO:0000256" key="5">
    <source>
        <dbReference type="ARBA" id="ARBA00022840"/>
    </source>
</evidence>
<feature type="region of interest" description="Disordered" evidence="7">
    <location>
        <begin position="764"/>
        <end position="885"/>
    </location>
</feature>
<accession>A0A1C7LNI3</accession>
<dbReference type="OrthoDB" id="68483at2759"/>
<feature type="compositionally biased region" description="Acidic residues" evidence="7">
    <location>
        <begin position="838"/>
        <end position="850"/>
    </location>
</feature>
<feature type="region of interest" description="Disordered" evidence="7">
    <location>
        <begin position="497"/>
        <end position="609"/>
    </location>
</feature>
<reference evidence="9 10" key="1">
    <citation type="submission" date="2016-03" db="EMBL/GenBank/DDBJ databases">
        <title>Whole genome sequencing of Grifola frondosa 9006-11.</title>
        <authorList>
            <person name="Min B."/>
            <person name="Park H."/>
            <person name="Kim J.-G."/>
            <person name="Cho H."/>
            <person name="Oh Y.-L."/>
            <person name="Kong W.-S."/>
            <person name="Choi I.-G."/>
        </authorList>
    </citation>
    <scope>NUCLEOTIDE SEQUENCE [LARGE SCALE GENOMIC DNA]</scope>
    <source>
        <strain evidence="9 10">9006-11</strain>
    </source>
</reference>
<keyword evidence="4 9" id="KW-0418">Kinase</keyword>
<evidence type="ECO:0000256" key="7">
    <source>
        <dbReference type="SAM" id="MobiDB-lite"/>
    </source>
</evidence>
<dbReference type="Proteomes" id="UP000092993">
    <property type="component" value="Unassembled WGS sequence"/>
</dbReference>
<feature type="binding site" evidence="6">
    <location>
        <position position="90"/>
    </location>
    <ligand>
        <name>ATP</name>
        <dbReference type="ChEBI" id="CHEBI:30616"/>
    </ligand>
</feature>
<dbReference type="InterPro" id="IPR011009">
    <property type="entry name" value="Kinase-like_dom_sf"/>
</dbReference>
<proteinExistence type="predicted"/>
<organism evidence="9 10">
    <name type="scientific">Grifola frondosa</name>
    <name type="common">Maitake</name>
    <name type="synonym">Polyporus frondosus</name>
    <dbReference type="NCBI Taxonomy" id="5627"/>
    <lineage>
        <taxon>Eukaryota</taxon>
        <taxon>Fungi</taxon>
        <taxon>Dikarya</taxon>
        <taxon>Basidiomycota</taxon>
        <taxon>Agaricomycotina</taxon>
        <taxon>Agaricomycetes</taxon>
        <taxon>Polyporales</taxon>
        <taxon>Grifolaceae</taxon>
        <taxon>Grifola</taxon>
    </lineage>
</organism>
<dbReference type="PROSITE" id="PS00107">
    <property type="entry name" value="PROTEIN_KINASE_ATP"/>
    <property type="match status" value="1"/>
</dbReference>
<keyword evidence="2" id="KW-0808">Transferase</keyword>
<dbReference type="AlphaFoldDB" id="A0A1C7LNI3"/>
<dbReference type="InterPro" id="IPR000719">
    <property type="entry name" value="Prot_kinase_dom"/>
</dbReference>
<dbReference type="PANTHER" id="PTHR43895">
    <property type="entry name" value="CALCIUM/CALMODULIN-DEPENDENT PROTEIN KINASE KINASE-RELATED"/>
    <property type="match status" value="1"/>
</dbReference>
<dbReference type="Pfam" id="PF00069">
    <property type="entry name" value="Pkinase"/>
    <property type="match status" value="1"/>
</dbReference>
<keyword evidence="5 6" id="KW-0067">ATP-binding</keyword>
<dbReference type="GO" id="GO:0007165">
    <property type="term" value="P:signal transduction"/>
    <property type="evidence" value="ECO:0007669"/>
    <property type="project" value="TreeGrafter"/>
</dbReference>
<dbReference type="CDD" id="cd14008">
    <property type="entry name" value="STKc_LKB1_CaMKK"/>
    <property type="match status" value="1"/>
</dbReference>
<dbReference type="EMBL" id="LUGG01000032">
    <property type="protein sequence ID" value="OBZ66315.1"/>
    <property type="molecule type" value="Genomic_DNA"/>
</dbReference>
<evidence type="ECO:0000256" key="6">
    <source>
        <dbReference type="PROSITE-ProRule" id="PRU10141"/>
    </source>
</evidence>
<dbReference type="STRING" id="5627.A0A1C7LNI3"/>
<dbReference type="Gene3D" id="1.10.510.10">
    <property type="entry name" value="Transferase(Phosphotransferase) domain 1"/>
    <property type="match status" value="1"/>
</dbReference>
<dbReference type="PANTHER" id="PTHR43895:SF152">
    <property type="entry name" value="SERINE_THREONINE-PROTEIN KINASE TOS3"/>
    <property type="match status" value="1"/>
</dbReference>